<feature type="compositionally biased region" description="Basic and acidic residues" evidence="5">
    <location>
        <begin position="391"/>
        <end position="411"/>
    </location>
</feature>
<dbReference type="EMBL" id="OV696693">
    <property type="protein sequence ID" value="CAH1272082.1"/>
    <property type="molecule type" value="Genomic_DNA"/>
</dbReference>
<feature type="compositionally biased region" description="Basic and acidic residues" evidence="5">
    <location>
        <begin position="500"/>
        <end position="520"/>
    </location>
</feature>
<gene>
    <name evidence="7" type="primary">TRIM2</name>
    <name evidence="7" type="ORF">BLAG_LOCUS23843</name>
</gene>
<dbReference type="AlphaFoldDB" id="A0A8K0ADS9"/>
<proteinExistence type="predicted"/>
<protein>
    <submittedName>
        <fullName evidence="7">TRIM2 protein</fullName>
    </submittedName>
</protein>
<dbReference type="PANTHER" id="PTHR25462">
    <property type="entry name" value="BONUS, ISOFORM C-RELATED"/>
    <property type="match status" value="1"/>
</dbReference>
<feature type="region of interest" description="Disordered" evidence="5">
    <location>
        <begin position="791"/>
        <end position="813"/>
    </location>
</feature>
<feature type="compositionally biased region" description="Basic and acidic residues" evidence="5">
    <location>
        <begin position="459"/>
        <end position="470"/>
    </location>
</feature>
<dbReference type="PROSITE" id="PS50089">
    <property type="entry name" value="ZF_RING_2"/>
    <property type="match status" value="1"/>
</dbReference>
<evidence type="ECO:0000313" key="8">
    <source>
        <dbReference type="Proteomes" id="UP000838412"/>
    </source>
</evidence>
<feature type="compositionally biased region" description="Low complexity" evidence="5">
    <location>
        <begin position="668"/>
        <end position="690"/>
    </location>
</feature>
<feature type="compositionally biased region" description="Polar residues" evidence="5">
    <location>
        <begin position="754"/>
        <end position="765"/>
    </location>
</feature>
<evidence type="ECO:0000259" key="6">
    <source>
        <dbReference type="PROSITE" id="PS50089"/>
    </source>
</evidence>
<organism evidence="7 8">
    <name type="scientific">Branchiostoma lanceolatum</name>
    <name type="common">Common lancelet</name>
    <name type="synonym">Amphioxus lanceolatum</name>
    <dbReference type="NCBI Taxonomy" id="7740"/>
    <lineage>
        <taxon>Eukaryota</taxon>
        <taxon>Metazoa</taxon>
        <taxon>Chordata</taxon>
        <taxon>Cephalochordata</taxon>
        <taxon>Leptocardii</taxon>
        <taxon>Amphioxiformes</taxon>
        <taxon>Branchiostomatidae</taxon>
        <taxon>Branchiostoma</taxon>
    </lineage>
</organism>
<dbReference type="Proteomes" id="UP000838412">
    <property type="component" value="Chromosome 8"/>
</dbReference>
<keyword evidence="8" id="KW-1185">Reference proteome</keyword>
<accession>A0A8K0ADS9</accession>
<evidence type="ECO:0000256" key="4">
    <source>
        <dbReference type="PROSITE-ProRule" id="PRU00175"/>
    </source>
</evidence>
<keyword evidence="2 4" id="KW-0863">Zinc-finger</keyword>
<feature type="region of interest" description="Disordered" evidence="5">
    <location>
        <begin position="831"/>
        <end position="1070"/>
    </location>
</feature>
<keyword evidence="3" id="KW-0862">Zinc</keyword>
<dbReference type="Pfam" id="PF13445">
    <property type="entry name" value="zf-RING_UBOX"/>
    <property type="match status" value="1"/>
</dbReference>
<feature type="region of interest" description="Disordered" evidence="5">
    <location>
        <begin position="666"/>
        <end position="778"/>
    </location>
</feature>
<dbReference type="PROSITE" id="PS00518">
    <property type="entry name" value="ZF_RING_1"/>
    <property type="match status" value="1"/>
</dbReference>
<dbReference type="SMART" id="SM00184">
    <property type="entry name" value="RING"/>
    <property type="match status" value="1"/>
</dbReference>
<feature type="domain" description="RING-type" evidence="6">
    <location>
        <begin position="70"/>
        <end position="113"/>
    </location>
</feature>
<evidence type="ECO:0000256" key="5">
    <source>
        <dbReference type="SAM" id="MobiDB-lite"/>
    </source>
</evidence>
<feature type="region of interest" description="Disordered" evidence="5">
    <location>
        <begin position="574"/>
        <end position="615"/>
    </location>
</feature>
<reference evidence="7" key="1">
    <citation type="submission" date="2022-01" db="EMBL/GenBank/DDBJ databases">
        <authorList>
            <person name="Braso-Vives M."/>
        </authorList>
    </citation>
    <scope>NUCLEOTIDE SEQUENCE</scope>
</reference>
<feature type="compositionally biased region" description="Polar residues" evidence="5">
    <location>
        <begin position="890"/>
        <end position="901"/>
    </location>
</feature>
<dbReference type="CDD" id="cd16449">
    <property type="entry name" value="RING-HC"/>
    <property type="match status" value="1"/>
</dbReference>
<dbReference type="InterPro" id="IPR013083">
    <property type="entry name" value="Znf_RING/FYVE/PHD"/>
</dbReference>
<dbReference type="Gene3D" id="3.30.40.10">
    <property type="entry name" value="Zinc/RING finger domain, C3HC4 (zinc finger)"/>
    <property type="match status" value="1"/>
</dbReference>
<dbReference type="GO" id="GO:0008270">
    <property type="term" value="F:zinc ion binding"/>
    <property type="evidence" value="ECO:0007669"/>
    <property type="project" value="UniProtKB-KW"/>
</dbReference>
<feature type="compositionally biased region" description="Basic and acidic residues" evidence="5">
    <location>
        <begin position="964"/>
        <end position="974"/>
    </location>
</feature>
<dbReference type="InterPro" id="IPR017907">
    <property type="entry name" value="Znf_RING_CS"/>
</dbReference>
<dbReference type="OrthoDB" id="9449914at2759"/>
<feature type="compositionally biased region" description="Polar residues" evidence="5">
    <location>
        <begin position="426"/>
        <end position="458"/>
    </location>
</feature>
<evidence type="ECO:0000256" key="1">
    <source>
        <dbReference type="ARBA" id="ARBA00022723"/>
    </source>
</evidence>
<feature type="compositionally biased region" description="Basic and acidic residues" evidence="5">
    <location>
        <begin position="939"/>
        <end position="948"/>
    </location>
</feature>
<sequence>MELGNNLFVLRPPYSVQFSTTGSKPTALPVPTGQSDQTEAMDDRMDGSDNSSRPASTPRHPISPSPDPVCGICHGEFWNPKGLKCFHTFCRDCLQQHAYISGGDPRITCPTCQETVLLPSDGIDGLPCNIYLDLMKRAKALATFNGNLYKAEIKTGHSRDDRNSDIQCRKLECRQSSTSDVTGLETLVQSCRAKLQERDLVMKELNQQGIEIKHNMLDIKQQVHDLVQQIISDLNHQELKLIKDLESRHSKNISALSKAKASIDKSSDLLQEACDNADRLICGDSHSANAIDHSQMELSRLLADLSKPFHVKKFQFLPVTQNIAVKGLGTIVCSPITISSDELKAIQSHGGVFIDDRLKATAKKSPVCQEPENSNDNNSKGMARVDNPDVESTHALRKEIKKTIDQKRKMSDATISSKASEETIPHKTSNKTIPCKTSNKTIPRKTSNETFPSLTSEETIPHKTSEETIPHKTSNKTIPRKTFNKTIPRKTSDETFPSKTSEETIQRKTSDKTVRRKTPDDAIPCKTYDETIPHKTSVETFPCKISDEIISRNRSNHSATKAVSREFETVPLKTRSTYHPVRDKSNIQRHVSKNTSSKATSQERRNGSLTKAVPRESALLKAAGTGHHLSGESKIPRPVHVQKSITDNQVEKSSFLARLPTPSEVELTLSTSSNSSSSTTQKQSTYPQTTLDSTSQNATDRRTGLTRVFNHPKPFPQKFNSPSMPTDPFKKDACKGNNVKSNHQKEALQKAKNHSPSIAASSSTLADKKRSVSSKGTSVKSNFLATLQKGNNHSTSTAVPSSTLADKDRTDDCKGNNVKSNFLATLLKGNNHSTSTAVPSSTLAVRDKKDNHKKKPSPKKGCETPQLTDELSKASTSHRTYTPKSRGKTETQVPSSKSDTAISAGKHDEKKESKKKSKPSAQHKGGKSLFKYFSKKDKKTKDKGEKARHSSRHSAHARILAEFNQRHMREKPNQTEEQQSPYETAYPTVRSPCTTIPKAGEAHPNHTGDVKQQTSKTLQHRGLPLSQQHREVINAYTASLRPSSRSKGWPRATRHQRSAKQRPNQTVEQP</sequence>
<dbReference type="InterPro" id="IPR027370">
    <property type="entry name" value="Znf-RING_euk"/>
</dbReference>
<feature type="compositionally biased region" description="Polar residues" evidence="5">
    <location>
        <begin position="1036"/>
        <end position="1046"/>
    </location>
</feature>
<evidence type="ECO:0000256" key="2">
    <source>
        <dbReference type="ARBA" id="ARBA00022771"/>
    </source>
</evidence>
<name>A0A8K0ADS9_BRALA</name>
<feature type="region of interest" description="Disordered" evidence="5">
    <location>
        <begin position="363"/>
        <end position="521"/>
    </location>
</feature>
<dbReference type="InterPro" id="IPR047153">
    <property type="entry name" value="TRIM45/56/19-like"/>
</dbReference>
<evidence type="ECO:0000256" key="3">
    <source>
        <dbReference type="ARBA" id="ARBA00022833"/>
    </source>
</evidence>
<keyword evidence="1" id="KW-0479">Metal-binding</keyword>
<feature type="compositionally biased region" description="Basic and acidic residues" evidence="5">
    <location>
        <begin position="1000"/>
        <end position="1009"/>
    </location>
</feature>
<feature type="compositionally biased region" description="Polar residues" evidence="5">
    <location>
        <begin position="371"/>
        <end position="380"/>
    </location>
</feature>
<feature type="compositionally biased region" description="Polar residues" evidence="5">
    <location>
        <begin position="1061"/>
        <end position="1070"/>
    </location>
</feature>
<dbReference type="EMBL" id="OV696693">
    <property type="protein sequence ID" value="CAH1272083.1"/>
    <property type="molecule type" value="Genomic_DNA"/>
</dbReference>
<feature type="compositionally biased region" description="Polar residues" evidence="5">
    <location>
        <begin position="831"/>
        <end position="843"/>
    </location>
</feature>
<feature type="compositionally biased region" description="Polar residues" evidence="5">
    <location>
        <begin position="865"/>
        <end position="883"/>
    </location>
</feature>
<dbReference type="PANTHER" id="PTHR25462:SF296">
    <property type="entry name" value="MEIOTIC P26, ISOFORM F"/>
    <property type="match status" value="1"/>
</dbReference>
<feature type="compositionally biased region" description="Polar residues" evidence="5">
    <location>
        <begin position="791"/>
        <end position="804"/>
    </location>
</feature>
<evidence type="ECO:0000313" key="7">
    <source>
        <dbReference type="EMBL" id="CAH1272082.1"/>
    </source>
</evidence>
<feature type="region of interest" description="Disordered" evidence="5">
    <location>
        <begin position="19"/>
        <end position="64"/>
    </location>
</feature>
<dbReference type="SUPFAM" id="SSF57850">
    <property type="entry name" value="RING/U-box"/>
    <property type="match status" value="1"/>
</dbReference>
<dbReference type="InterPro" id="IPR001841">
    <property type="entry name" value="Znf_RING"/>
</dbReference>